<sequence>MTMPFTSLDWSLVQAFLAVAETGSLSAAARATGSSQPTLGRQIQTIETALGVELFRRHAKGLALTETGQAMLPAAEAMREAAGQMALIAAGEDHGVEGTVRLTASVVMSHFVLPPILARLRRDEPGITIELVASDSSENLLFREADIAVRMYRPEQLDMVTRHVADQPLGIYAASSYLDRVGRPRTVDDLLALDWVGYDRNEVLIRAMRQAGWPVSRAFFRLRTDDQAAHWQLVRAGGGVGVMQQAIGEADPAVERLMPAQPLPSLPVWLTVHQALRRVPRVARVWQALAEGLS</sequence>
<gene>
    <name evidence="6" type="ORF">FVF75_15425</name>
</gene>
<dbReference type="InterPro" id="IPR036390">
    <property type="entry name" value="WH_DNA-bd_sf"/>
</dbReference>
<dbReference type="PRINTS" id="PR00039">
    <property type="entry name" value="HTHLYSR"/>
</dbReference>
<dbReference type="InterPro" id="IPR036388">
    <property type="entry name" value="WH-like_DNA-bd_sf"/>
</dbReference>
<dbReference type="RefSeq" id="WP_148379613.1">
    <property type="nucleotide sequence ID" value="NZ_VSIY01000015.1"/>
</dbReference>
<dbReference type="SUPFAM" id="SSF53850">
    <property type="entry name" value="Periplasmic binding protein-like II"/>
    <property type="match status" value="1"/>
</dbReference>
<reference evidence="6 7" key="1">
    <citation type="submission" date="2019-08" db="EMBL/GenBank/DDBJ databases">
        <title>Identification of a novel species of the genus Boseongicola.</title>
        <authorList>
            <person name="Zhang X.-Q."/>
        </authorList>
    </citation>
    <scope>NUCLEOTIDE SEQUENCE [LARGE SCALE GENOMIC DNA]</scope>
    <source>
        <strain evidence="6 7">HY14</strain>
    </source>
</reference>
<keyword evidence="2" id="KW-0805">Transcription regulation</keyword>
<dbReference type="InterPro" id="IPR058163">
    <property type="entry name" value="LysR-type_TF_proteobact-type"/>
</dbReference>
<dbReference type="PANTHER" id="PTHR30537:SF3">
    <property type="entry name" value="TRANSCRIPTIONAL REGULATORY PROTEIN"/>
    <property type="match status" value="1"/>
</dbReference>
<dbReference type="InterPro" id="IPR005119">
    <property type="entry name" value="LysR_subst-bd"/>
</dbReference>
<dbReference type="InterPro" id="IPR000847">
    <property type="entry name" value="LysR_HTH_N"/>
</dbReference>
<evidence type="ECO:0000313" key="6">
    <source>
        <dbReference type="EMBL" id="TYB77648.1"/>
    </source>
</evidence>
<keyword evidence="4" id="KW-0804">Transcription</keyword>
<evidence type="ECO:0000313" key="7">
    <source>
        <dbReference type="Proteomes" id="UP000322080"/>
    </source>
</evidence>
<dbReference type="EMBL" id="VSIY01000015">
    <property type="protein sequence ID" value="TYB77648.1"/>
    <property type="molecule type" value="Genomic_DNA"/>
</dbReference>
<dbReference type="Pfam" id="PF00126">
    <property type="entry name" value="HTH_1"/>
    <property type="match status" value="1"/>
</dbReference>
<evidence type="ECO:0000256" key="2">
    <source>
        <dbReference type="ARBA" id="ARBA00023015"/>
    </source>
</evidence>
<dbReference type="PANTHER" id="PTHR30537">
    <property type="entry name" value="HTH-TYPE TRANSCRIPTIONAL REGULATOR"/>
    <property type="match status" value="1"/>
</dbReference>
<dbReference type="GO" id="GO:0043565">
    <property type="term" value="F:sequence-specific DNA binding"/>
    <property type="evidence" value="ECO:0007669"/>
    <property type="project" value="TreeGrafter"/>
</dbReference>
<evidence type="ECO:0000256" key="4">
    <source>
        <dbReference type="ARBA" id="ARBA00023163"/>
    </source>
</evidence>
<evidence type="ECO:0000256" key="3">
    <source>
        <dbReference type="ARBA" id="ARBA00023125"/>
    </source>
</evidence>
<dbReference type="Gene3D" id="3.40.190.290">
    <property type="match status" value="1"/>
</dbReference>
<name>A0A5D0RAC4_9RHOB</name>
<dbReference type="GO" id="GO:0006351">
    <property type="term" value="P:DNA-templated transcription"/>
    <property type="evidence" value="ECO:0007669"/>
    <property type="project" value="TreeGrafter"/>
</dbReference>
<accession>A0A5D0RAC4</accession>
<dbReference type="SUPFAM" id="SSF46785">
    <property type="entry name" value="Winged helix' DNA-binding domain"/>
    <property type="match status" value="1"/>
</dbReference>
<dbReference type="Proteomes" id="UP000322080">
    <property type="component" value="Unassembled WGS sequence"/>
</dbReference>
<evidence type="ECO:0000256" key="1">
    <source>
        <dbReference type="ARBA" id="ARBA00009437"/>
    </source>
</evidence>
<dbReference type="GO" id="GO:0003700">
    <property type="term" value="F:DNA-binding transcription factor activity"/>
    <property type="evidence" value="ECO:0007669"/>
    <property type="project" value="InterPro"/>
</dbReference>
<dbReference type="PROSITE" id="PS50931">
    <property type="entry name" value="HTH_LYSR"/>
    <property type="match status" value="1"/>
</dbReference>
<dbReference type="Pfam" id="PF03466">
    <property type="entry name" value="LysR_substrate"/>
    <property type="match status" value="1"/>
</dbReference>
<comment type="caution">
    <text evidence="6">The sequence shown here is derived from an EMBL/GenBank/DDBJ whole genome shotgun (WGS) entry which is preliminary data.</text>
</comment>
<keyword evidence="7" id="KW-1185">Reference proteome</keyword>
<dbReference type="Gene3D" id="1.10.10.10">
    <property type="entry name" value="Winged helix-like DNA-binding domain superfamily/Winged helix DNA-binding domain"/>
    <property type="match status" value="1"/>
</dbReference>
<proteinExistence type="inferred from homology"/>
<feature type="domain" description="HTH lysR-type" evidence="5">
    <location>
        <begin position="8"/>
        <end position="65"/>
    </location>
</feature>
<comment type="similarity">
    <text evidence="1">Belongs to the LysR transcriptional regulatory family.</text>
</comment>
<protein>
    <submittedName>
        <fullName evidence="6">LysR family transcriptional regulator</fullName>
    </submittedName>
</protein>
<organism evidence="6 7">
    <name type="scientific">Maritimibacter fusiformis</name>
    <dbReference type="NCBI Taxonomy" id="2603819"/>
    <lineage>
        <taxon>Bacteria</taxon>
        <taxon>Pseudomonadati</taxon>
        <taxon>Pseudomonadota</taxon>
        <taxon>Alphaproteobacteria</taxon>
        <taxon>Rhodobacterales</taxon>
        <taxon>Roseobacteraceae</taxon>
        <taxon>Maritimibacter</taxon>
    </lineage>
</organism>
<evidence type="ECO:0000259" key="5">
    <source>
        <dbReference type="PROSITE" id="PS50931"/>
    </source>
</evidence>
<dbReference type="AlphaFoldDB" id="A0A5D0RAC4"/>
<keyword evidence="3" id="KW-0238">DNA-binding</keyword>